<dbReference type="STRING" id="472181.SAMN05216271_3296"/>
<sequence>MRRGLSVSSVSVGCSGHLQVNCTDAKQQFGKLIQGAHVKSLVLLALFIALAGCSSVPSGSAGDWAGHRESGKASYYADKHQNMRTASGEPYKHDLPTAAHKQLPFGSMVKVTNTANGKSVVVRINDRGPFVRGRIIDLSKTAFSRIGSLSSGLLNVEIEVLR</sequence>
<comment type="similarity">
    <text evidence="3 4">Belongs to the RlpA family.</text>
</comment>
<dbReference type="HAMAP" id="MF_02071">
    <property type="entry name" value="RlpA"/>
    <property type="match status" value="1"/>
</dbReference>
<evidence type="ECO:0000313" key="7">
    <source>
        <dbReference type="Proteomes" id="UP000243413"/>
    </source>
</evidence>
<gene>
    <name evidence="3" type="primary">rlpA</name>
    <name evidence="6" type="ORF">SAMN05216271_3296</name>
</gene>
<dbReference type="Proteomes" id="UP000243413">
    <property type="component" value="Chromosome I"/>
</dbReference>
<dbReference type="Pfam" id="PF03330">
    <property type="entry name" value="DPBB_1"/>
    <property type="match status" value="1"/>
</dbReference>
<dbReference type="PANTHER" id="PTHR34183">
    <property type="entry name" value="ENDOLYTIC PEPTIDOGLYCAN TRANSGLYCOSYLASE RLPA"/>
    <property type="match status" value="1"/>
</dbReference>
<evidence type="ECO:0000256" key="3">
    <source>
        <dbReference type="HAMAP-Rule" id="MF_02071"/>
    </source>
</evidence>
<dbReference type="SUPFAM" id="SSF50685">
    <property type="entry name" value="Barwin-like endoglucanases"/>
    <property type="match status" value="1"/>
</dbReference>
<protein>
    <recommendedName>
        <fullName evidence="3">Endolytic peptidoglycan transglycosylase RlpA</fullName>
        <ecNumber evidence="3">4.2.2.-</ecNumber>
    </recommendedName>
</protein>
<name>A0A1H1WSC7_9GAMM</name>
<keyword evidence="6" id="KW-0449">Lipoprotein</keyword>
<proteinExistence type="inferred from homology"/>
<dbReference type="GO" id="GO:0008932">
    <property type="term" value="F:lytic endotransglycosylase activity"/>
    <property type="evidence" value="ECO:0007669"/>
    <property type="project" value="UniProtKB-UniRule"/>
</dbReference>
<reference evidence="7" key="1">
    <citation type="submission" date="2016-10" db="EMBL/GenBank/DDBJ databases">
        <authorList>
            <person name="Varghese N."/>
            <person name="Submissions S."/>
        </authorList>
    </citation>
    <scope>NUCLEOTIDE SEQUENCE [LARGE SCALE GENOMIC DNA]</scope>
    <source>
        <strain evidence="7">JCM 14963</strain>
    </source>
</reference>
<keyword evidence="1 3" id="KW-0456">Lyase</keyword>
<feature type="domain" description="RlpA-like protein double-psi beta-barrel" evidence="5">
    <location>
        <begin position="69"/>
        <end position="158"/>
    </location>
</feature>
<dbReference type="InterPro" id="IPR009009">
    <property type="entry name" value="RlpA-like_DPBB"/>
</dbReference>
<dbReference type="NCBIfam" id="TIGR00413">
    <property type="entry name" value="rlpA"/>
    <property type="match status" value="1"/>
</dbReference>
<evidence type="ECO:0000256" key="1">
    <source>
        <dbReference type="ARBA" id="ARBA00023239"/>
    </source>
</evidence>
<keyword evidence="2 3" id="KW-0961">Cell wall biogenesis/degradation</keyword>
<dbReference type="GO" id="GO:0000270">
    <property type="term" value="P:peptidoglycan metabolic process"/>
    <property type="evidence" value="ECO:0007669"/>
    <property type="project" value="UniProtKB-UniRule"/>
</dbReference>
<dbReference type="CDD" id="cd22268">
    <property type="entry name" value="DPBB_RlpA-like"/>
    <property type="match status" value="1"/>
</dbReference>
<dbReference type="InterPro" id="IPR034718">
    <property type="entry name" value="RlpA"/>
</dbReference>
<evidence type="ECO:0000259" key="5">
    <source>
        <dbReference type="Pfam" id="PF03330"/>
    </source>
</evidence>
<evidence type="ECO:0000256" key="2">
    <source>
        <dbReference type="ARBA" id="ARBA00023316"/>
    </source>
</evidence>
<dbReference type="GO" id="GO:0071555">
    <property type="term" value="P:cell wall organization"/>
    <property type="evidence" value="ECO:0007669"/>
    <property type="project" value="UniProtKB-KW"/>
</dbReference>
<organism evidence="6 7">
    <name type="scientific">Halopseudomonas sabulinigri</name>
    <dbReference type="NCBI Taxonomy" id="472181"/>
    <lineage>
        <taxon>Bacteria</taxon>
        <taxon>Pseudomonadati</taxon>
        <taxon>Pseudomonadota</taxon>
        <taxon>Gammaproteobacteria</taxon>
        <taxon>Pseudomonadales</taxon>
        <taxon>Pseudomonadaceae</taxon>
        <taxon>Halopseudomonas</taxon>
    </lineage>
</organism>
<accession>A0A1H1WSC7</accession>
<dbReference type="EMBL" id="LT629763">
    <property type="protein sequence ID" value="SDS99256.1"/>
    <property type="molecule type" value="Genomic_DNA"/>
</dbReference>
<dbReference type="InterPro" id="IPR036908">
    <property type="entry name" value="RlpA-like_sf"/>
</dbReference>
<dbReference type="PANTHER" id="PTHR34183:SF8">
    <property type="entry name" value="ENDOLYTIC PEPTIDOGLYCAN TRANSGLYCOSYLASE RLPA-RELATED"/>
    <property type="match status" value="1"/>
</dbReference>
<evidence type="ECO:0000313" key="6">
    <source>
        <dbReference type="EMBL" id="SDS99256.1"/>
    </source>
</evidence>
<dbReference type="AlphaFoldDB" id="A0A1H1WSC7"/>
<evidence type="ECO:0000256" key="4">
    <source>
        <dbReference type="RuleBase" id="RU003495"/>
    </source>
</evidence>
<dbReference type="EC" id="4.2.2.-" evidence="3"/>
<comment type="function">
    <text evidence="3">Lytic transglycosylase with a strong preference for naked glycan strands that lack stem peptides.</text>
</comment>
<dbReference type="Gene3D" id="2.40.40.10">
    <property type="entry name" value="RlpA-like domain"/>
    <property type="match status" value="1"/>
</dbReference>
<dbReference type="InterPro" id="IPR012997">
    <property type="entry name" value="RplA"/>
</dbReference>